<evidence type="ECO:0000256" key="4">
    <source>
        <dbReference type="ARBA" id="ARBA00022490"/>
    </source>
</evidence>
<dbReference type="PATRIC" id="fig|1454006.5.peg.2396"/>
<dbReference type="InterPro" id="IPR003442">
    <property type="entry name" value="T6A_TsaE"/>
</dbReference>
<dbReference type="GO" id="GO:0005737">
    <property type="term" value="C:cytoplasm"/>
    <property type="evidence" value="ECO:0007669"/>
    <property type="project" value="UniProtKB-SubCell"/>
</dbReference>
<keyword evidence="12" id="KW-1185">Reference proteome</keyword>
<dbReference type="AlphaFoldDB" id="A0A0C5WN50"/>
<dbReference type="HOGENOM" id="CLU_087829_5_0_10"/>
<accession>A0A0C5WN50</accession>
<dbReference type="NCBIfam" id="TIGR00150">
    <property type="entry name" value="T6A_YjeE"/>
    <property type="match status" value="1"/>
</dbReference>
<evidence type="ECO:0000313" key="11">
    <source>
        <dbReference type="EMBL" id="AJR04275.1"/>
    </source>
</evidence>
<keyword evidence="8" id="KW-0067">ATP-binding</keyword>
<evidence type="ECO:0000256" key="5">
    <source>
        <dbReference type="ARBA" id="ARBA00022694"/>
    </source>
</evidence>
<keyword evidence="5" id="KW-0819">tRNA processing</keyword>
<evidence type="ECO:0000313" key="12">
    <source>
        <dbReference type="Proteomes" id="UP000032229"/>
    </source>
</evidence>
<dbReference type="OrthoDB" id="9815896at2"/>
<dbReference type="Pfam" id="PF02367">
    <property type="entry name" value="TsaE"/>
    <property type="match status" value="1"/>
</dbReference>
<name>A0A0C5WN50_9FLAO</name>
<evidence type="ECO:0000256" key="9">
    <source>
        <dbReference type="ARBA" id="ARBA00022842"/>
    </source>
</evidence>
<protein>
    <recommendedName>
        <fullName evidence="3">tRNA threonylcarbamoyladenosine biosynthesis protein TsaE</fullName>
    </recommendedName>
    <alternativeName>
        <fullName evidence="10">t(6)A37 threonylcarbamoyladenosine biosynthesis protein TsaE</fullName>
    </alternativeName>
</protein>
<comment type="similarity">
    <text evidence="2">Belongs to the TsaE family.</text>
</comment>
<evidence type="ECO:0000256" key="3">
    <source>
        <dbReference type="ARBA" id="ARBA00019010"/>
    </source>
</evidence>
<dbReference type="InterPro" id="IPR027417">
    <property type="entry name" value="P-loop_NTPase"/>
</dbReference>
<dbReference type="EMBL" id="CP007202">
    <property type="protein sequence ID" value="AJR04275.1"/>
    <property type="molecule type" value="Genomic_DNA"/>
</dbReference>
<dbReference type="STRING" id="1454006.AW14_12075"/>
<evidence type="ECO:0000256" key="7">
    <source>
        <dbReference type="ARBA" id="ARBA00022741"/>
    </source>
</evidence>
<dbReference type="PANTHER" id="PTHR33540:SF2">
    <property type="entry name" value="TRNA THREONYLCARBAMOYLADENOSINE BIOSYNTHESIS PROTEIN TSAE"/>
    <property type="match status" value="1"/>
</dbReference>
<dbReference type="GO" id="GO:0002949">
    <property type="term" value="P:tRNA threonylcarbamoyladenosine modification"/>
    <property type="evidence" value="ECO:0007669"/>
    <property type="project" value="InterPro"/>
</dbReference>
<keyword evidence="4" id="KW-0963">Cytoplasm</keyword>
<keyword evidence="11" id="KW-0378">Hydrolase</keyword>
<dbReference type="GO" id="GO:0005524">
    <property type="term" value="F:ATP binding"/>
    <property type="evidence" value="ECO:0007669"/>
    <property type="project" value="UniProtKB-KW"/>
</dbReference>
<evidence type="ECO:0000256" key="1">
    <source>
        <dbReference type="ARBA" id="ARBA00004496"/>
    </source>
</evidence>
<keyword evidence="9" id="KW-0460">Magnesium</keyword>
<dbReference type="Gene3D" id="3.40.50.300">
    <property type="entry name" value="P-loop containing nucleotide triphosphate hydrolases"/>
    <property type="match status" value="1"/>
</dbReference>
<dbReference type="Proteomes" id="UP000032229">
    <property type="component" value="Chromosome"/>
</dbReference>
<reference evidence="11 12" key="1">
    <citation type="submission" date="2014-02" db="EMBL/GenBank/DDBJ databases">
        <authorList>
            <person name="Young C.-C."/>
            <person name="Hameed A."/>
            <person name="Huang H.-C."/>
            <person name="Shahina M."/>
        </authorList>
    </citation>
    <scope>NUCLEOTIDE SEQUENCE [LARGE SCALE GENOMIC DNA]</scope>
    <source>
        <strain evidence="11 12">CC-SAMT-1</strain>
    </source>
</reference>
<keyword evidence="6" id="KW-0479">Metal-binding</keyword>
<evidence type="ECO:0000256" key="10">
    <source>
        <dbReference type="ARBA" id="ARBA00032441"/>
    </source>
</evidence>
<dbReference type="SUPFAM" id="SSF52540">
    <property type="entry name" value="P-loop containing nucleoside triphosphate hydrolases"/>
    <property type="match status" value="1"/>
</dbReference>
<sequence length="134" mass="15538">MELYFSLEDIDHVSKEVLNNLKSKTILFYGNMGAGKTTFIKSLIKNLGCKDEASSPTFSIVNEYEIENDKIFHFDLYRIKDIEEAYNFGIEDYLDSGHWVLIEWPEKIESLLITDCNTITIDLETNNSRKLTLN</sequence>
<evidence type="ECO:0000256" key="6">
    <source>
        <dbReference type="ARBA" id="ARBA00022723"/>
    </source>
</evidence>
<proteinExistence type="inferred from homology"/>
<dbReference type="GO" id="GO:0016787">
    <property type="term" value="F:hydrolase activity"/>
    <property type="evidence" value="ECO:0007669"/>
    <property type="project" value="UniProtKB-KW"/>
</dbReference>
<gene>
    <name evidence="11" type="ORF">AW14_12075</name>
</gene>
<organism evidence="11 12">
    <name type="scientific">Siansivirga zeaxanthinifaciens CC-SAMT-1</name>
    <dbReference type="NCBI Taxonomy" id="1454006"/>
    <lineage>
        <taxon>Bacteria</taxon>
        <taxon>Pseudomonadati</taxon>
        <taxon>Bacteroidota</taxon>
        <taxon>Flavobacteriia</taxon>
        <taxon>Flavobacteriales</taxon>
        <taxon>Flavobacteriaceae</taxon>
        <taxon>Siansivirga</taxon>
    </lineage>
</organism>
<dbReference type="KEGG" id="sze:AW14_12075"/>
<evidence type="ECO:0000256" key="2">
    <source>
        <dbReference type="ARBA" id="ARBA00007599"/>
    </source>
</evidence>
<dbReference type="RefSeq" id="WP_044638990.1">
    <property type="nucleotide sequence ID" value="NZ_CP007202.1"/>
</dbReference>
<comment type="subcellular location">
    <subcellularLocation>
        <location evidence="1">Cytoplasm</location>
    </subcellularLocation>
</comment>
<dbReference type="GO" id="GO:0046872">
    <property type="term" value="F:metal ion binding"/>
    <property type="evidence" value="ECO:0007669"/>
    <property type="project" value="UniProtKB-KW"/>
</dbReference>
<dbReference type="PANTHER" id="PTHR33540">
    <property type="entry name" value="TRNA THREONYLCARBAMOYLADENOSINE BIOSYNTHESIS PROTEIN TSAE"/>
    <property type="match status" value="1"/>
</dbReference>
<evidence type="ECO:0000256" key="8">
    <source>
        <dbReference type="ARBA" id="ARBA00022840"/>
    </source>
</evidence>
<keyword evidence="7" id="KW-0547">Nucleotide-binding</keyword>